<comment type="caution">
    <text evidence="4">The sequence shown here is derived from an EMBL/GenBank/DDBJ whole genome shotgun (WGS) entry which is preliminary data.</text>
</comment>
<feature type="signal peptide" evidence="2">
    <location>
        <begin position="1"/>
        <end position="48"/>
    </location>
</feature>
<dbReference type="Gene3D" id="3.30.530.20">
    <property type="match status" value="1"/>
</dbReference>
<sequence>MTVGSADPAGARPYAMSGLAACRQSRWRLPATALAGIASLICSLAAVAAGEAAAQVEVRRDGGVYSVHASAQLAAGQRLVWDTLTDYEHLGEFVPGVRRARVLEREGNRLLVEQAGIFRILFFELPVHVRLDVLHLPYGTVIAQLATAATGAGDASTLRSFTGRYRIIQGEERLPPGVVRLDYDARFELSTPLAPLLGPLFGMAAVRQTMRVQFEAMLREIERRQQALARPEQPG</sequence>
<dbReference type="Pfam" id="PF03364">
    <property type="entry name" value="Polyketide_cyc"/>
    <property type="match status" value="1"/>
</dbReference>
<evidence type="ECO:0000313" key="5">
    <source>
        <dbReference type="Proteomes" id="UP000020218"/>
    </source>
</evidence>
<evidence type="ECO:0000256" key="2">
    <source>
        <dbReference type="SAM" id="SignalP"/>
    </source>
</evidence>
<feature type="domain" description="Coenzyme Q-binding protein COQ10 START" evidence="3">
    <location>
        <begin position="77"/>
        <end position="205"/>
    </location>
</feature>
<feature type="chain" id="PRO_5001462470" evidence="2">
    <location>
        <begin position="49"/>
        <end position="235"/>
    </location>
</feature>
<keyword evidence="2" id="KW-0732">Signal</keyword>
<dbReference type="EMBL" id="JFAX01000004">
    <property type="protein sequence ID" value="EXI68697.1"/>
    <property type="molecule type" value="Genomic_DNA"/>
</dbReference>
<dbReference type="PANTHER" id="PTHR34060:SF2">
    <property type="entry name" value="OS03G0837900 PROTEIN"/>
    <property type="match status" value="1"/>
</dbReference>
<gene>
    <name evidence="4" type="ORF">AW08_01009</name>
</gene>
<dbReference type="PANTHER" id="PTHR34060">
    <property type="entry name" value="POLYKETIDE CYCLASE / DEHYDRASE AND LIPID TRANSPORT PROTEIN"/>
    <property type="match status" value="1"/>
</dbReference>
<evidence type="ECO:0000313" key="4">
    <source>
        <dbReference type="EMBL" id="EXI68697.1"/>
    </source>
</evidence>
<dbReference type="InterPro" id="IPR005031">
    <property type="entry name" value="COQ10_START"/>
</dbReference>
<proteinExistence type="inferred from homology"/>
<organism evidence="4 5">
    <name type="scientific">Candidatus Accumulibacter adjunctus</name>
    <dbReference type="NCBI Taxonomy" id="1454001"/>
    <lineage>
        <taxon>Bacteria</taxon>
        <taxon>Pseudomonadati</taxon>
        <taxon>Pseudomonadota</taxon>
        <taxon>Betaproteobacteria</taxon>
        <taxon>Candidatus Accumulibacter</taxon>
    </lineage>
</organism>
<evidence type="ECO:0000256" key="1">
    <source>
        <dbReference type="ARBA" id="ARBA00008918"/>
    </source>
</evidence>
<dbReference type="AlphaFoldDB" id="A0A011NVR3"/>
<evidence type="ECO:0000259" key="3">
    <source>
        <dbReference type="Pfam" id="PF03364"/>
    </source>
</evidence>
<dbReference type="STRING" id="1454001.AW08_01009"/>
<reference evidence="4" key="1">
    <citation type="submission" date="2014-02" db="EMBL/GenBank/DDBJ databases">
        <title>Expanding our view of genomic diversity in Candidatus Accumulibacter clades.</title>
        <authorList>
            <person name="Skennerton C.T."/>
            <person name="Barr J.J."/>
            <person name="Slater F.R."/>
            <person name="Bond P.L."/>
            <person name="Tyson G.W."/>
        </authorList>
    </citation>
    <scope>NUCLEOTIDE SEQUENCE [LARGE SCALE GENOMIC DNA]</scope>
</reference>
<dbReference type="InterPro" id="IPR023393">
    <property type="entry name" value="START-like_dom_sf"/>
</dbReference>
<keyword evidence="5" id="KW-1185">Reference proteome</keyword>
<dbReference type="Proteomes" id="UP000020218">
    <property type="component" value="Unassembled WGS sequence"/>
</dbReference>
<name>A0A011NVR3_9PROT</name>
<dbReference type="SUPFAM" id="SSF55961">
    <property type="entry name" value="Bet v1-like"/>
    <property type="match status" value="1"/>
</dbReference>
<protein>
    <submittedName>
        <fullName evidence="4">Polyketide cyclase / dehydrase and lipid transport</fullName>
    </submittedName>
</protein>
<dbReference type="PATRIC" id="fig|1454001.3.peg.957"/>
<accession>A0A011NVR3</accession>
<comment type="similarity">
    <text evidence="1">Belongs to the ribosome association toxin RatA family.</text>
</comment>